<keyword evidence="3" id="KW-1003">Cell membrane</keyword>
<evidence type="ECO:0000313" key="10">
    <source>
        <dbReference type="Proteomes" id="UP000318370"/>
    </source>
</evidence>
<keyword evidence="4" id="KW-0997">Cell inner membrane</keyword>
<dbReference type="AlphaFoldDB" id="A0A564KFN4"/>
<dbReference type="PANTHER" id="PTHR35334">
    <property type="entry name" value="SERINE TRANSPORTER"/>
    <property type="match status" value="1"/>
</dbReference>
<evidence type="ECO:0000313" key="9">
    <source>
        <dbReference type="EMBL" id="VUS68120.1"/>
    </source>
</evidence>
<keyword evidence="6 8" id="KW-1133">Transmembrane helix</keyword>
<name>A0A564KFN4_9ENTR</name>
<dbReference type="EMBL" id="CABGHF010000012">
    <property type="protein sequence ID" value="VUS68120.1"/>
    <property type="molecule type" value="Genomic_DNA"/>
</dbReference>
<keyword evidence="2" id="KW-0813">Transport</keyword>
<dbReference type="GO" id="GO:0005886">
    <property type="term" value="C:plasma membrane"/>
    <property type="evidence" value="ECO:0007669"/>
    <property type="project" value="UniProtKB-SubCell"/>
</dbReference>
<evidence type="ECO:0000256" key="8">
    <source>
        <dbReference type="SAM" id="Phobius"/>
    </source>
</evidence>
<feature type="transmembrane region" description="Helical" evidence="8">
    <location>
        <begin position="404"/>
        <end position="424"/>
    </location>
</feature>
<feature type="transmembrane region" description="Helical" evidence="8">
    <location>
        <begin position="372"/>
        <end position="392"/>
    </location>
</feature>
<proteinExistence type="predicted"/>
<keyword evidence="7 8" id="KW-0472">Membrane</keyword>
<protein>
    <submittedName>
        <fullName evidence="9">Inner membrane transport protein YhjV</fullName>
    </submittedName>
</protein>
<evidence type="ECO:0000256" key="7">
    <source>
        <dbReference type="ARBA" id="ARBA00023136"/>
    </source>
</evidence>
<accession>A0A564KFN4</accession>
<keyword evidence="5 8" id="KW-0812">Transmembrane</keyword>
<organism evidence="9 10">
    <name type="scientific">Klebsiella spallanzanii</name>
    <dbReference type="NCBI Taxonomy" id="2587528"/>
    <lineage>
        <taxon>Bacteria</taxon>
        <taxon>Pseudomonadati</taxon>
        <taxon>Pseudomonadota</taxon>
        <taxon>Gammaproteobacteria</taxon>
        <taxon>Enterobacterales</taxon>
        <taxon>Enterobacteriaceae</taxon>
        <taxon>Klebsiella/Raoultella group</taxon>
        <taxon>Klebsiella</taxon>
    </lineage>
</organism>
<evidence type="ECO:0000256" key="5">
    <source>
        <dbReference type="ARBA" id="ARBA00022692"/>
    </source>
</evidence>
<feature type="transmembrane region" description="Helical" evidence="8">
    <location>
        <begin position="48"/>
        <end position="66"/>
    </location>
</feature>
<dbReference type="PANTHER" id="PTHR35334:SF5">
    <property type="entry name" value="INNER MEMBRANE TRANSPORT PROTEIN YHJV"/>
    <property type="match status" value="1"/>
</dbReference>
<feature type="transmembrane region" description="Helical" evidence="8">
    <location>
        <begin position="348"/>
        <end position="366"/>
    </location>
</feature>
<dbReference type="Gene3D" id="1.20.1740.10">
    <property type="entry name" value="Amino acid/polyamine transporter I"/>
    <property type="match status" value="1"/>
</dbReference>
<sequence length="426" mass="47080">MAIGINNEMAGNKKIPFTLYDCGWVMLCIGAAIGSGIVFFPLQVGLKGVWVFALAVILGYPAVYYMQKLFIETMARSDAQDSYLSIITSYVGSRWGFFLGALYSITVLKSMVEYAMAVTNDSASYLKTFGLTAHTMSDYWWWSLLWIAGLSLIASKGEKMLFKVSGSMIAIKLVIIVAIGFAVIPFWDLGNIGELPGFSHLIVGTFPTLPFAIFSIMFVQILNPMNLAYKKREEDKEIAKYKILRVHKVAYLILVVTILLFVVSIILSISEADALRAYQENISALALAAKVIPGSAVKIMSVILNVFSIVTAFLGIYLAVHESFVGLIKFTAQKFFSQQEGREKQNSIIAFFMVVLVLWLIVLTNFPILKVFVFGGVTYGIISCIVPGIIILKNDKFTDVRGAAVYYVILIGILMCIGPFVMLFSS</sequence>
<evidence type="ECO:0000256" key="4">
    <source>
        <dbReference type="ARBA" id="ARBA00022519"/>
    </source>
</evidence>
<feature type="transmembrane region" description="Helical" evidence="8">
    <location>
        <begin position="299"/>
        <end position="320"/>
    </location>
</feature>
<dbReference type="GO" id="GO:0003333">
    <property type="term" value="P:amino acid transmembrane transport"/>
    <property type="evidence" value="ECO:0007669"/>
    <property type="project" value="InterPro"/>
</dbReference>
<gene>
    <name evidence="9" type="primary">yhjV</name>
    <name evidence="9" type="ORF">SB6408_00970</name>
</gene>
<feature type="transmembrane region" description="Helical" evidence="8">
    <location>
        <begin position="95"/>
        <end position="119"/>
    </location>
</feature>
<feature type="transmembrane region" description="Helical" evidence="8">
    <location>
        <begin position="207"/>
        <end position="229"/>
    </location>
</feature>
<reference evidence="9 10" key="1">
    <citation type="submission" date="2019-07" db="EMBL/GenBank/DDBJ databases">
        <authorList>
            <person name="Brisse S."/>
            <person name="Rodrigues C."/>
            <person name="Thorpe H."/>
        </authorList>
    </citation>
    <scope>NUCLEOTIDE SEQUENCE [LARGE SCALE GENOMIC DNA]</scope>
    <source>
        <strain evidence="9">SB6408</strain>
    </source>
</reference>
<comment type="subcellular location">
    <subcellularLocation>
        <location evidence="1">Cell inner membrane</location>
        <topology evidence="1">Multi-pass membrane protein</topology>
    </subcellularLocation>
</comment>
<dbReference type="InterPro" id="IPR018227">
    <property type="entry name" value="Amino_acid_transport_2"/>
</dbReference>
<evidence type="ECO:0000256" key="3">
    <source>
        <dbReference type="ARBA" id="ARBA00022475"/>
    </source>
</evidence>
<feature type="transmembrane region" description="Helical" evidence="8">
    <location>
        <begin position="21"/>
        <end position="42"/>
    </location>
</feature>
<evidence type="ECO:0000256" key="2">
    <source>
        <dbReference type="ARBA" id="ARBA00022448"/>
    </source>
</evidence>
<feature type="transmembrane region" description="Helical" evidence="8">
    <location>
        <begin position="249"/>
        <end position="269"/>
    </location>
</feature>
<feature type="transmembrane region" description="Helical" evidence="8">
    <location>
        <begin position="169"/>
        <end position="187"/>
    </location>
</feature>
<evidence type="ECO:0000256" key="6">
    <source>
        <dbReference type="ARBA" id="ARBA00022989"/>
    </source>
</evidence>
<feature type="transmembrane region" description="Helical" evidence="8">
    <location>
        <begin position="139"/>
        <end position="157"/>
    </location>
</feature>
<dbReference type="Proteomes" id="UP000318370">
    <property type="component" value="Unassembled WGS sequence"/>
</dbReference>
<evidence type="ECO:0000256" key="1">
    <source>
        <dbReference type="ARBA" id="ARBA00004429"/>
    </source>
</evidence>